<dbReference type="OrthoDB" id="1730647at2759"/>
<dbReference type="EMBL" id="WOCE01000010">
    <property type="protein sequence ID" value="KAE9606226.1"/>
    <property type="molecule type" value="Genomic_DNA"/>
</dbReference>
<keyword evidence="3" id="KW-0812">Transmembrane</keyword>
<evidence type="ECO:0000313" key="6">
    <source>
        <dbReference type="EMBL" id="KAE9606226.1"/>
    </source>
</evidence>
<comment type="subcellular location">
    <subcellularLocation>
        <location evidence="1">Membrane</location>
        <topology evidence="1">Multi-pass membrane protein</topology>
    </subcellularLocation>
</comment>
<proteinExistence type="inferred from homology"/>
<dbReference type="PANTHER" id="PTHR11654">
    <property type="entry name" value="OLIGOPEPTIDE TRANSPORTER-RELATED"/>
    <property type="match status" value="1"/>
</dbReference>
<dbReference type="GO" id="GO:0016020">
    <property type="term" value="C:membrane"/>
    <property type="evidence" value="ECO:0007669"/>
    <property type="project" value="UniProtKB-SubCell"/>
</dbReference>
<sequence length="106" mass="12173">MVIDASHGEKEGAEERLTVIWIVFILAWKKGSLLIPSHPSFLNGYHEAKDGNNDSSWIVYTVTQVEEVKMVIKLIPIWSTCIIFWTIYSQMKTFTIEQATIMNIKV</sequence>
<protein>
    <submittedName>
        <fullName evidence="6">Putative nitrate-transporting ATPase</fullName>
    </submittedName>
</protein>
<keyword evidence="5" id="KW-0472">Membrane</keyword>
<comment type="similarity">
    <text evidence="2">Belongs to the major facilitator superfamily. Proton-dependent oligopeptide transporter (POT/PTR) (TC 2.A.17) family.</text>
</comment>
<keyword evidence="7" id="KW-1185">Reference proteome</keyword>
<evidence type="ECO:0000256" key="1">
    <source>
        <dbReference type="ARBA" id="ARBA00004141"/>
    </source>
</evidence>
<name>A0A6A4PY67_LUPAL</name>
<dbReference type="InterPro" id="IPR000109">
    <property type="entry name" value="POT_fam"/>
</dbReference>
<dbReference type="Pfam" id="PF00854">
    <property type="entry name" value="PTR2"/>
    <property type="match status" value="1"/>
</dbReference>
<accession>A0A6A4PY67</accession>
<comment type="caution">
    <text evidence="6">The sequence shown here is derived from an EMBL/GenBank/DDBJ whole genome shotgun (WGS) entry which is preliminary data.</text>
</comment>
<evidence type="ECO:0000313" key="7">
    <source>
        <dbReference type="Proteomes" id="UP000447434"/>
    </source>
</evidence>
<keyword evidence="4" id="KW-1133">Transmembrane helix</keyword>
<evidence type="ECO:0000256" key="4">
    <source>
        <dbReference type="ARBA" id="ARBA00022989"/>
    </source>
</evidence>
<gene>
    <name evidence="6" type="ORF">Lalb_Chr10g0105661</name>
</gene>
<reference evidence="7" key="1">
    <citation type="journal article" date="2020" name="Nat. Commun.">
        <title>Genome sequence of the cluster root forming white lupin.</title>
        <authorList>
            <person name="Hufnagel B."/>
            <person name="Marques A."/>
            <person name="Soriano A."/>
            <person name="Marques L."/>
            <person name="Divol F."/>
            <person name="Doumas P."/>
            <person name="Sallet E."/>
            <person name="Mancinotti D."/>
            <person name="Carrere S."/>
            <person name="Marande W."/>
            <person name="Arribat S."/>
            <person name="Keller J."/>
            <person name="Huneau C."/>
            <person name="Blein T."/>
            <person name="Aime D."/>
            <person name="Laguerre M."/>
            <person name="Taylor J."/>
            <person name="Schubert V."/>
            <person name="Nelson M."/>
            <person name="Geu-Flores F."/>
            <person name="Crespi M."/>
            <person name="Gallardo-Guerrero K."/>
            <person name="Delaux P.-M."/>
            <person name="Salse J."/>
            <person name="Berges H."/>
            <person name="Guyot R."/>
            <person name="Gouzy J."/>
            <person name="Peret B."/>
        </authorList>
    </citation>
    <scope>NUCLEOTIDE SEQUENCE [LARGE SCALE GENOMIC DNA]</scope>
    <source>
        <strain evidence="7">cv. Amiga</strain>
    </source>
</reference>
<dbReference type="AlphaFoldDB" id="A0A6A4PY67"/>
<dbReference type="Proteomes" id="UP000447434">
    <property type="component" value="Chromosome 10"/>
</dbReference>
<dbReference type="InterPro" id="IPR036259">
    <property type="entry name" value="MFS_trans_sf"/>
</dbReference>
<evidence type="ECO:0000256" key="3">
    <source>
        <dbReference type="ARBA" id="ARBA00022692"/>
    </source>
</evidence>
<evidence type="ECO:0000256" key="5">
    <source>
        <dbReference type="ARBA" id="ARBA00023136"/>
    </source>
</evidence>
<evidence type="ECO:0000256" key="2">
    <source>
        <dbReference type="ARBA" id="ARBA00005982"/>
    </source>
</evidence>
<dbReference type="Gene3D" id="1.20.1250.20">
    <property type="entry name" value="MFS general substrate transporter like domains"/>
    <property type="match status" value="1"/>
</dbReference>
<organism evidence="6 7">
    <name type="scientific">Lupinus albus</name>
    <name type="common">White lupine</name>
    <name type="synonym">Lupinus termis</name>
    <dbReference type="NCBI Taxonomy" id="3870"/>
    <lineage>
        <taxon>Eukaryota</taxon>
        <taxon>Viridiplantae</taxon>
        <taxon>Streptophyta</taxon>
        <taxon>Embryophyta</taxon>
        <taxon>Tracheophyta</taxon>
        <taxon>Spermatophyta</taxon>
        <taxon>Magnoliopsida</taxon>
        <taxon>eudicotyledons</taxon>
        <taxon>Gunneridae</taxon>
        <taxon>Pentapetalae</taxon>
        <taxon>rosids</taxon>
        <taxon>fabids</taxon>
        <taxon>Fabales</taxon>
        <taxon>Fabaceae</taxon>
        <taxon>Papilionoideae</taxon>
        <taxon>50 kb inversion clade</taxon>
        <taxon>genistoids sensu lato</taxon>
        <taxon>core genistoids</taxon>
        <taxon>Genisteae</taxon>
        <taxon>Lupinus</taxon>
    </lineage>
</organism>
<dbReference type="GO" id="GO:0022857">
    <property type="term" value="F:transmembrane transporter activity"/>
    <property type="evidence" value="ECO:0007669"/>
    <property type="project" value="InterPro"/>
</dbReference>